<feature type="transmembrane region" description="Helical" evidence="7">
    <location>
        <begin position="29"/>
        <end position="48"/>
    </location>
</feature>
<evidence type="ECO:0000313" key="8">
    <source>
        <dbReference type="EMBL" id="CAB4573488.1"/>
    </source>
</evidence>
<dbReference type="InterPro" id="IPR005171">
    <property type="entry name" value="Cyt_c_oxidase_su4_prok"/>
</dbReference>
<organism evidence="8">
    <name type="scientific">freshwater metagenome</name>
    <dbReference type="NCBI Taxonomy" id="449393"/>
    <lineage>
        <taxon>unclassified sequences</taxon>
        <taxon>metagenomes</taxon>
        <taxon>ecological metagenomes</taxon>
    </lineage>
</organism>
<evidence type="ECO:0000256" key="6">
    <source>
        <dbReference type="SAM" id="MobiDB-lite"/>
    </source>
</evidence>
<feature type="transmembrane region" description="Helical" evidence="7">
    <location>
        <begin position="86"/>
        <end position="110"/>
    </location>
</feature>
<proteinExistence type="predicted"/>
<protein>
    <submittedName>
        <fullName evidence="8">Unannotated protein</fullName>
    </submittedName>
</protein>
<evidence type="ECO:0000256" key="5">
    <source>
        <dbReference type="ARBA" id="ARBA00023136"/>
    </source>
</evidence>
<feature type="compositionally biased region" description="Basic and acidic residues" evidence="6">
    <location>
        <begin position="9"/>
        <end position="23"/>
    </location>
</feature>
<sequence>MSTATEHNTSTEHADGHAEEHHGASDKQYIVIALILAALTAIEVSTYYVDFGPLFMPTLFVLMTVKFIVVASYFMHLKFDNKLFSYLFYTGLILAVTVYAGALSTFKFFLQKG</sequence>
<dbReference type="Pfam" id="PF03626">
    <property type="entry name" value="COX4_pro"/>
    <property type="match status" value="1"/>
</dbReference>
<dbReference type="GO" id="GO:0005886">
    <property type="term" value="C:plasma membrane"/>
    <property type="evidence" value="ECO:0007669"/>
    <property type="project" value="UniProtKB-SubCell"/>
</dbReference>
<accession>A0A6J6EKN1</accession>
<evidence type="ECO:0000256" key="2">
    <source>
        <dbReference type="ARBA" id="ARBA00022475"/>
    </source>
</evidence>
<evidence type="ECO:0000256" key="7">
    <source>
        <dbReference type="SAM" id="Phobius"/>
    </source>
</evidence>
<dbReference type="InterPro" id="IPR011743">
    <property type="entry name" value="Caa3_sub_IV"/>
</dbReference>
<keyword evidence="2" id="KW-1003">Cell membrane</keyword>
<feature type="region of interest" description="Disordered" evidence="6">
    <location>
        <begin position="1"/>
        <end position="23"/>
    </location>
</feature>
<feature type="transmembrane region" description="Helical" evidence="7">
    <location>
        <begin position="54"/>
        <end position="74"/>
    </location>
</feature>
<evidence type="ECO:0000256" key="3">
    <source>
        <dbReference type="ARBA" id="ARBA00022692"/>
    </source>
</evidence>
<evidence type="ECO:0000256" key="4">
    <source>
        <dbReference type="ARBA" id="ARBA00022989"/>
    </source>
</evidence>
<evidence type="ECO:0000256" key="1">
    <source>
        <dbReference type="ARBA" id="ARBA00004651"/>
    </source>
</evidence>
<dbReference type="NCBIfam" id="TIGR02229">
    <property type="entry name" value="caa3_sub_IV"/>
    <property type="match status" value="1"/>
</dbReference>
<keyword evidence="3 7" id="KW-0812">Transmembrane</keyword>
<reference evidence="8" key="1">
    <citation type="submission" date="2020-05" db="EMBL/GenBank/DDBJ databases">
        <authorList>
            <person name="Chiriac C."/>
            <person name="Salcher M."/>
            <person name="Ghai R."/>
            <person name="Kavagutti S V."/>
        </authorList>
    </citation>
    <scope>NUCLEOTIDE SEQUENCE</scope>
</reference>
<name>A0A6J6EKN1_9ZZZZ</name>
<keyword evidence="4 7" id="KW-1133">Transmembrane helix</keyword>
<dbReference type="AlphaFoldDB" id="A0A6J6EKN1"/>
<comment type="subcellular location">
    <subcellularLocation>
        <location evidence="1">Cell membrane</location>
        <topology evidence="1">Multi-pass membrane protein</topology>
    </subcellularLocation>
</comment>
<gene>
    <name evidence="8" type="ORF">UFOPK1722_00543</name>
</gene>
<keyword evidence="5 7" id="KW-0472">Membrane</keyword>
<dbReference type="EMBL" id="CAEZTS010000033">
    <property type="protein sequence ID" value="CAB4573488.1"/>
    <property type="molecule type" value="Genomic_DNA"/>
</dbReference>